<dbReference type="Proteomes" id="UP000823638">
    <property type="component" value="Unassembled WGS sequence"/>
</dbReference>
<feature type="repeat" description="TPR" evidence="1">
    <location>
        <begin position="502"/>
        <end position="535"/>
    </location>
</feature>
<reference evidence="3" key="2">
    <citation type="journal article" date="2021" name="PeerJ">
        <title>Extensive microbial diversity within the chicken gut microbiome revealed by metagenomics and culture.</title>
        <authorList>
            <person name="Gilroy R."/>
            <person name="Ravi A."/>
            <person name="Getino M."/>
            <person name="Pursley I."/>
            <person name="Horton D.L."/>
            <person name="Alikhan N.F."/>
            <person name="Baker D."/>
            <person name="Gharbi K."/>
            <person name="Hall N."/>
            <person name="Watson M."/>
            <person name="Adriaenssens E.M."/>
            <person name="Foster-Nyarko E."/>
            <person name="Jarju S."/>
            <person name="Secka A."/>
            <person name="Antonio M."/>
            <person name="Oren A."/>
            <person name="Chaudhuri R.R."/>
            <person name="La Ragione R."/>
            <person name="Hildebrand F."/>
            <person name="Pallen M.J."/>
        </authorList>
    </citation>
    <scope>NUCLEOTIDE SEQUENCE</scope>
    <source>
        <strain evidence="3">10532</strain>
    </source>
</reference>
<comment type="caution">
    <text evidence="3">The sequence shown here is derived from an EMBL/GenBank/DDBJ whole genome shotgun (WGS) entry which is preliminary data.</text>
</comment>
<keyword evidence="2" id="KW-0812">Transmembrane</keyword>
<name>A0A9D9HPF7_9SPIR</name>
<protein>
    <submittedName>
        <fullName evidence="3">Tetratricopeptide repeat protein</fullName>
    </submittedName>
</protein>
<dbReference type="InterPro" id="IPR011990">
    <property type="entry name" value="TPR-like_helical_dom_sf"/>
</dbReference>
<organism evidence="3 4">
    <name type="scientific">Candidatus Gallitreponema excrementavium</name>
    <dbReference type="NCBI Taxonomy" id="2840840"/>
    <lineage>
        <taxon>Bacteria</taxon>
        <taxon>Pseudomonadati</taxon>
        <taxon>Spirochaetota</taxon>
        <taxon>Spirochaetia</taxon>
        <taxon>Spirochaetales</taxon>
        <taxon>Candidatus Gallitreponema</taxon>
    </lineage>
</organism>
<dbReference type="InterPro" id="IPR019734">
    <property type="entry name" value="TPR_rpt"/>
</dbReference>
<evidence type="ECO:0000313" key="3">
    <source>
        <dbReference type="EMBL" id="MBO8457874.1"/>
    </source>
</evidence>
<keyword evidence="2" id="KW-1133">Transmembrane helix</keyword>
<evidence type="ECO:0000256" key="2">
    <source>
        <dbReference type="SAM" id="Phobius"/>
    </source>
</evidence>
<sequence length="550" mass="61778">MQGSSRKILLFAGLLGVVIVSCAVLFFVIYSGPQFSVLLEDYDRAFLSGETLLCDSILKRAEKKCSTAENWLSIIKRLYNQENYLKTLECCEKALDSFPGNQTLRLVYSSIAVKAGEYLLAGNLAPGLDGEAGYALRLWIENKKEDLGEKDAYVYKNGGRLLKNPDYLVNGALIFSLSGDYSNALSCIPSYTGEAFSQVPLMWALLNYDAGNYPKAYYWATLVGNDETEYNKAEALAVMGDVSYLQNNFDSAVAAWQSLIAGYGHVFPHCWYNLYSLKQENNNYLRNLLYNFPDFLPALQAVAHSAFVSESQKSKDLYEESLVTEGIYTLAMEEEKKNPPFSYAEVDSFFSAAGNTGLKDNPLFELEKCRYGELKRQGNTNTSDLWFLLEKYPDTPEVARYTMWRFFSAGDVENGCLVYNNWISDNSVDEEWLPFFGGLVSAVNGNYKQAMELFRRTAGDDSVTWQAMGNMAVVAKYSGDWKLAAELFTDTSGVVQDRKTAALFHIEAGKLFAEHNIYDRAATSFGYAMDLAPDNYEAKYLYNTVRNTVK</sequence>
<evidence type="ECO:0000313" key="4">
    <source>
        <dbReference type="Proteomes" id="UP000823638"/>
    </source>
</evidence>
<keyword evidence="1" id="KW-0802">TPR repeat</keyword>
<accession>A0A9D9HPF7</accession>
<reference evidence="3" key="1">
    <citation type="submission" date="2020-10" db="EMBL/GenBank/DDBJ databases">
        <authorList>
            <person name="Gilroy R."/>
        </authorList>
    </citation>
    <scope>NUCLEOTIDE SEQUENCE</scope>
    <source>
        <strain evidence="3">10532</strain>
    </source>
</reference>
<proteinExistence type="predicted"/>
<dbReference type="EMBL" id="JADIMM010000080">
    <property type="protein sequence ID" value="MBO8457874.1"/>
    <property type="molecule type" value="Genomic_DNA"/>
</dbReference>
<gene>
    <name evidence="3" type="ORF">IAA81_06560</name>
</gene>
<dbReference type="SUPFAM" id="SSF48452">
    <property type="entry name" value="TPR-like"/>
    <property type="match status" value="1"/>
</dbReference>
<dbReference type="PROSITE" id="PS51257">
    <property type="entry name" value="PROKAR_LIPOPROTEIN"/>
    <property type="match status" value="1"/>
</dbReference>
<keyword evidence="2" id="KW-0472">Membrane</keyword>
<feature type="transmembrane region" description="Helical" evidence="2">
    <location>
        <begin position="9"/>
        <end position="30"/>
    </location>
</feature>
<dbReference type="AlphaFoldDB" id="A0A9D9HPF7"/>
<evidence type="ECO:0000256" key="1">
    <source>
        <dbReference type="PROSITE-ProRule" id="PRU00339"/>
    </source>
</evidence>
<dbReference type="PROSITE" id="PS50005">
    <property type="entry name" value="TPR"/>
    <property type="match status" value="1"/>
</dbReference>
<dbReference type="Gene3D" id="1.25.40.10">
    <property type="entry name" value="Tetratricopeptide repeat domain"/>
    <property type="match status" value="2"/>
</dbReference>